<accession>A0A0T5XCY9</accession>
<dbReference type="InterPro" id="IPR017896">
    <property type="entry name" value="4Fe4S_Fe-S-bd"/>
</dbReference>
<dbReference type="STRING" id="592015.HMPREF1705_03453"/>
<protein>
    <submittedName>
        <fullName evidence="6">4Fe-4S binding domain protein</fullName>
    </submittedName>
</protein>
<dbReference type="PROSITE" id="PS00198">
    <property type="entry name" value="4FE4S_FER_1"/>
    <property type="match status" value="2"/>
</dbReference>
<dbReference type="Gene3D" id="3.30.70.20">
    <property type="match status" value="1"/>
</dbReference>
<dbReference type="Pfam" id="PF00037">
    <property type="entry name" value="Fer4"/>
    <property type="match status" value="1"/>
</dbReference>
<dbReference type="Pfam" id="PF04015">
    <property type="entry name" value="DUF362"/>
    <property type="match status" value="1"/>
</dbReference>
<feature type="domain" description="4Fe-4S ferredoxin-type" evidence="5">
    <location>
        <begin position="317"/>
        <end position="346"/>
    </location>
</feature>
<dbReference type="InterPro" id="IPR050157">
    <property type="entry name" value="PSI_iron-sulfur_center"/>
</dbReference>
<dbReference type="AlphaFoldDB" id="A0A0T5XCY9"/>
<feature type="domain" description="4Fe-4S ferredoxin-type" evidence="5">
    <location>
        <begin position="347"/>
        <end position="374"/>
    </location>
</feature>
<evidence type="ECO:0000256" key="3">
    <source>
        <dbReference type="ARBA" id="ARBA00023004"/>
    </source>
</evidence>
<evidence type="ECO:0000313" key="7">
    <source>
        <dbReference type="Proteomes" id="UP000005273"/>
    </source>
</evidence>
<evidence type="ECO:0000313" key="6">
    <source>
        <dbReference type="EMBL" id="KRT36185.1"/>
    </source>
</evidence>
<dbReference type="eggNOG" id="COG1143">
    <property type="taxonomic scope" value="Bacteria"/>
</dbReference>
<dbReference type="eggNOG" id="COG2006">
    <property type="taxonomic scope" value="Bacteria"/>
</dbReference>
<evidence type="ECO:0000256" key="1">
    <source>
        <dbReference type="ARBA" id="ARBA00022485"/>
    </source>
</evidence>
<keyword evidence="7" id="KW-1185">Reference proteome</keyword>
<sequence>MTKKYKVALRRASSYELDEVYEALNFTLDAIEEWIPSRFLFEKLLLKVNLLAPKRPELAVTTHPSIVQALIKVARKKGHLGEIAVADLPGHLYADRKEELLRLTGMTGAVEIDDNATATILSDGGFVVLRRDENVVLKELTVSKRYFEAPFVINIAKLKTHAETEITACVKNCFGIADTSTRKRAHFSLSINQLCNAIVDLYLARPPELNVLDAIYAMEGNGPTHGHPRFVGLIMASKNALALDFVAAKVMGYKNPLNIPLLNIAAKRGIGPSSFDEIEIIGVEPDEIEAKGFIKSSSSLRLLPTWLRGWTHRWVALSPRLREEKCVKCGICADVCPRKAIRMDPLPRINRAMCVKCLCCHEMCPTGAMEVHENMLMKFLRM</sequence>
<evidence type="ECO:0000256" key="4">
    <source>
        <dbReference type="ARBA" id="ARBA00023014"/>
    </source>
</evidence>
<keyword evidence="1" id="KW-0004">4Fe-4S</keyword>
<dbReference type="PANTHER" id="PTHR24960">
    <property type="entry name" value="PHOTOSYSTEM I IRON-SULFUR CENTER-RELATED"/>
    <property type="match status" value="1"/>
</dbReference>
<dbReference type="RefSeq" id="WP_009201121.1">
    <property type="nucleotide sequence ID" value="NZ_ACJX03000001.1"/>
</dbReference>
<dbReference type="InterPro" id="IPR017900">
    <property type="entry name" value="4Fe4S_Fe_S_CS"/>
</dbReference>
<comment type="caution">
    <text evidence="6">The sequence shown here is derived from an EMBL/GenBank/DDBJ whole genome shotgun (WGS) entry which is preliminary data.</text>
</comment>
<reference evidence="7" key="1">
    <citation type="submission" date="2012-09" db="EMBL/GenBank/DDBJ databases">
        <authorList>
            <person name="Weinstock G."/>
            <person name="Sodergren E."/>
            <person name="Clifton S."/>
            <person name="Fulton L."/>
            <person name="Fulton B."/>
            <person name="Courtney L."/>
            <person name="Fronick C."/>
            <person name="Harrison M."/>
            <person name="Strong C."/>
            <person name="Farmer C."/>
            <person name="Delehaunty K."/>
            <person name="Markovic C."/>
            <person name="Hall O."/>
            <person name="Minx P."/>
            <person name="Tomlinson C."/>
            <person name="Mitreva M."/>
            <person name="Nelson J."/>
            <person name="Hou S."/>
            <person name="Wollam A."/>
            <person name="Pepin K.H."/>
            <person name="Johnson M."/>
            <person name="Bhonagiri V."/>
            <person name="Nash W.E."/>
            <person name="Suruliraj S."/>
            <person name="Warren W."/>
            <person name="Chinwalla A."/>
            <person name="Mardis E.R."/>
            <person name="Wilson R.K."/>
        </authorList>
    </citation>
    <scope>NUCLEOTIDE SEQUENCE [LARGE SCALE GENOMIC DNA]</scope>
    <source>
        <strain evidence="7">OS1</strain>
    </source>
</reference>
<keyword evidence="2" id="KW-0479">Metal-binding</keyword>
<dbReference type="InterPro" id="IPR007160">
    <property type="entry name" value="DUF362"/>
</dbReference>
<keyword evidence="3" id="KW-0408">Iron</keyword>
<dbReference type="PROSITE" id="PS51379">
    <property type="entry name" value="4FE4S_FER_2"/>
    <property type="match status" value="2"/>
</dbReference>
<dbReference type="GO" id="GO:0051539">
    <property type="term" value="F:4 iron, 4 sulfur cluster binding"/>
    <property type="evidence" value="ECO:0007669"/>
    <property type="project" value="UniProtKB-KW"/>
</dbReference>
<keyword evidence="4" id="KW-0411">Iron-sulfur</keyword>
<dbReference type="GO" id="GO:0046872">
    <property type="term" value="F:metal ion binding"/>
    <property type="evidence" value="ECO:0007669"/>
    <property type="project" value="UniProtKB-KW"/>
</dbReference>
<name>A0A0T5XCY9_9BACT</name>
<organism evidence="6 7">
    <name type="scientific">Acetomicrobium hydrogeniformans ATCC BAA-1850</name>
    <dbReference type="NCBI Taxonomy" id="592015"/>
    <lineage>
        <taxon>Bacteria</taxon>
        <taxon>Thermotogati</taxon>
        <taxon>Synergistota</taxon>
        <taxon>Synergistia</taxon>
        <taxon>Synergistales</taxon>
        <taxon>Acetomicrobiaceae</taxon>
        <taxon>Acetomicrobium</taxon>
    </lineage>
</organism>
<evidence type="ECO:0000259" key="5">
    <source>
        <dbReference type="PROSITE" id="PS51379"/>
    </source>
</evidence>
<proteinExistence type="predicted"/>
<dbReference type="Proteomes" id="UP000005273">
    <property type="component" value="Unassembled WGS sequence"/>
</dbReference>
<gene>
    <name evidence="6" type="ORF">HMPREF1705_03453</name>
</gene>
<evidence type="ECO:0000256" key="2">
    <source>
        <dbReference type="ARBA" id="ARBA00022723"/>
    </source>
</evidence>
<dbReference type="EMBL" id="ACJX03000001">
    <property type="protein sequence ID" value="KRT36185.1"/>
    <property type="molecule type" value="Genomic_DNA"/>
</dbReference>
<dbReference type="SUPFAM" id="SSF54862">
    <property type="entry name" value="4Fe-4S ferredoxins"/>
    <property type="match status" value="1"/>
</dbReference>